<dbReference type="GO" id="GO:0071949">
    <property type="term" value="F:FAD binding"/>
    <property type="evidence" value="ECO:0007669"/>
    <property type="project" value="InterPro"/>
</dbReference>
<dbReference type="PANTHER" id="PTHR13789">
    <property type="entry name" value="MONOOXYGENASE"/>
    <property type="match status" value="1"/>
</dbReference>
<dbReference type="InterPro" id="IPR050493">
    <property type="entry name" value="FAD-dep_Monooxygenase_BioMet"/>
</dbReference>
<keyword evidence="4" id="KW-1185">Reference proteome</keyword>
<dbReference type="PRINTS" id="PR00420">
    <property type="entry name" value="RNGMNOXGNASE"/>
</dbReference>
<dbReference type="eggNOG" id="COG0654">
    <property type="taxonomic scope" value="Bacteria"/>
</dbReference>
<dbReference type="Proteomes" id="UP000001318">
    <property type="component" value="Chromosome"/>
</dbReference>
<protein>
    <submittedName>
        <fullName evidence="3">Monooxygenase</fullName>
    </submittedName>
</protein>
<sequence>MPMRALIAGGGIAGLACGVALRRAGIAATVLERRDAATDEAGSWLQVAGNGMAALEALGLGEVASGLGEPSGRLRTHAADGRTTADMPFGPRPGRGPSARTLMRAELHGILRQEAERQGVDIIRGARVTSAEQDVHGASLVTATGERHSADLVIGADGVRSAVRATILPPDPAAAPAAPTMVDIVGSAAAASLPEEYAAPAGTLQFRFGRDCFVATVALRDGSTWWFANPRLSALPGGAASAAHLSPDEWAEAVVRLAAPDALPVEHLVAEAPRLVARLSARAAPQARWGSGRCVLVGDAAHTMPSTSGQGASLALEDAVVLGRIIGSTSSPTDVVASLARRRDERVARIIAQGTLLDRSKLLGPVGSLLRDRVVLPLAARDAARTGSGPSSWMYEFTDEG</sequence>
<keyword evidence="1" id="KW-0560">Oxidoreductase</keyword>
<dbReference type="PROSITE" id="PS51257">
    <property type="entry name" value="PROKAR_LIPOPROTEIN"/>
    <property type="match status" value="1"/>
</dbReference>
<gene>
    <name evidence="3" type="ordered locus">CMS2508</name>
</gene>
<keyword evidence="2 3" id="KW-0503">Monooxygenase</keyword>
<evidence type="ECO:0000313" key="4">
    <source>
        <dbReference type="Proteomes" id="UP000001318"/>
    </source>
</evidence>
<name>B0RHM8_CLASE</name>
<dbReference type="PANTHER" id="PTHR13789:SF309">
    <property type="entry name" value="PUTATIVE (AFU_ORTHOLOGUE AFUA_6G14510)-RELATED"/>
    <property type="match status" value="1"/>
</dbReference>
<dbReference type="Gene3D" id="3.50.50.60">
    <property type="entry name" value="FAD/NAD(P)-binding domain"/>
    <property type="match status" value="1"/>
</dbReference>
<dbReference type="KEGG" id="cms:CMS2508"/>
<dbReference type="InterPro" id="IPR002938">
    <property type="entry name" value="FAD-bd"/>
</dbReference>
<reference evidence="3 4" key="1">
    <citation type="journal article" date="2008" name="J. Bacteriol.">
        <title>Genome of the actinomycete plant pathogen Clavibacter michiganensis subsp. sepedonicus suggests recent niche adaptation.</title>
        <authorList>
            <person name="Bentley S.D."/>
            <person name="Corton C."/>
            <person name="Brown S.E."/>
            <person name="Barron A."/>
            <person name="Clark L."/>
            <person name="Doggett J."/>
            <person name="Harris B."/>
            <person name="Ormond D."/>
            <person name="Quail M.A."/>
            <person name="May G."/>
            <person name="Francis D."/>
            <person name="Knudson D."/>
            <person name="Parkhill J."/>
            <person name="Ishimaru C.A."/>
        </authorList>
    </citation>
    <scope>NUCLEOTIDE SEQUENCE [LARGE SCALE GENOMIC DNA]</scope>
    <source>
        <strain evidence="4">ATCC 33113 / DSM 20744 / JCM 9667 / LMG 2889 / ICMP 2535 / C-1</strain>
    </source>
</reference>
<accession>B0RHM8</accession>
<evidence type="ECO:0000256" key="2">
    <source>
        <dbReference type="ARBA" id="ARBA00023033"/>
    </source>
</evidence>
<proteinExistence type="predicted"/>
<dbReference type="AlphaFoldDB" id="B0RHM8"/>
<dbReference type="GO" id="GO:0004497">
    <property type="term" value="F:monooxygenase activity"/>
    <property type="evidence" value="ECO:0007669"/>
    <property type="project" value="UniProtKB-KW"/>
</dbReference>
<dbReference type="STRING" id="31964.CMS2508"/>
<evidence type="ECO:0000256" key="1">
    <source>
        <dbReference type="ARBA" id="ARBA00023002"/>
    </source>
</evidence>
<dbReference type="SUPFAM" id="SSF51905">
    <property type="entry name" value="FAD/NAD(P)-binding domain"/>
    <property type="match status" value="1"/>
</dbReference>
<dbReference type="Pfam" id="PF01494">
    <property type="entry name" value="FAD_binding_3"/>
    <property type="match status" value="1"/>
</dbReference>
<dbReference type="EMBL" id="AM849034">
    <property type="protein sequence ID" value="CAQ02589.1"/>
    <property type="molecule type" value="Genomic_DNA"/>
</dbReference>
<dbReference type="HOGENOM" id="CLU_009665_19_5_11"/>
<dbReference type="InterPro" id="IPR036188">
    <property type="entry name" value="FAD/NAD-bd_sf"/>
</dbReference>
<evidence type="ECO:0000313" key="3">
    <source>
        <dbReference type="EMBL" id="CAQ02589.1"/>
    </source>
</evidence>
<organism evidence="3 4">
    <name type="scientific">Clavibacter sepedonicus</name>
    <name type="common">Clavibacter michiganensis subsp. sepedonicus</name>
    <dbReference type="NCBI Taxonomy" id="31964"/>
    <lineage>
        <taxon>Bacteria</taxon>
        <taxon>Bacillati</taxon>
        <taxon>Actinomycetota</taxon>
        <taxon>Actinomycetes</taxon>
        <taxon>Micrococcales</taxon>
        <taxon>Microbacteriaceae</taxon>
        <taxon>Clavibacter</taxon>
    </lineage>
</organism>